<dbReference type="InterPro" id="IPR014756">
    <property type="entry name" value="Ig_E-set"/>
</dbReference>
<evidence type="ECO:0000313" key="4">
    <source>
        <dbReference type="Proteomes" id="UP000837801"/>
    </source>
</evidence>
<dbReference type="InterPro" id="IPR050357">
    <property type="entry name" value="Arrestin_domain-protein"/>
</dbReference>
<dbReference type="InterPro" id="IPR011022">
    <property type="entry name" value="Arrestin_C-like"/>
</dbReference>
<dbReference type="OrthoDB" id="2238745at2759"/>
<feature type="region of interest" description="Disordered" evidence="1">
    <location>
        <begin position="939"/>
        <end position="1010"/>
    </location>
</feature>
<dbReference type="PANTHER" id="PTHR11188:SF174">
    <property type="entry name" value="ARRESTIN-RELATED TRAFFICKING ADAPTER 10-RELATED"/>
    <property type="match status" value="1"/>
</dbReference>
<evidence type="ECO:0000313" key="3">
    <source>
        <dbReference type="EMBL" id="CAH2354524.1"/>
    </source>
</evidence>
<comment type="caution">
    <text evidence="3">The sequence shown here is derived from an EMBL/GenBank/DDBJ whole genome shotgun (WGS) entry which is preliminary data.</text>
</comment>
<dbReference type="GO" id="GO:0070086">
    <property type="term" value="P:ubiquitin-dependent endocytosis"/>
    <property type="evidence" value="ECO:0007669"/>
    <property type="project" value="TreeGrafter"/>
</dbReference>
<dbReference type="GO" id="GO:0005829">
    <property type="term" value="C:cytosol"/>
    <property type="evidence" value="ECO:0007669"/>
    <property type="project" value="TreeGrafter"/>
</dbReference>
<name>A0A9P0QTA7_9ASCO</name>
<accession>A0A9P0QTA7</accession>
<feature type="domain" description="Arrestin C-terminal-like" evidence="2">
    <location>
        <begin position="321"/>
        <end position="496"/>
    </location>
</feature>
<feature type="region of interest" description="Disordered" evidence="1">
    <location>
        <begin position="803"/>
        <end position="841"/>
    </location>
</feature>
<proteinExistence type="predicted"/>
<feature type="region of interest" description="Disordered" evidence="1">
    <location>
        <begin position="710"/>
        <end position="733"/>
    </location>
</feature>
<feature type="region of interest" description="Disordered" evidence="1">
    <location>
        <begin position="564"/>
        <end position="601"/>
    </location>
</feature>
<protein>
    <submittedName>
        <fullName evidence="3">Arrestin-related trafficking adapter 3</fullName>
    </submittedName>
</protein>
<reference evidence="3" key="1">
    <citation type="submission" date="2022-03" db="EMBL/GenBank/DDBJ databases">
        <authorList>
            <person name="Legras J.-L."/>
            <person name="Devillers H."/>
            <person name="Grondin C."/>
        </authorList>
    </citation>
    <scope>NUCLEOTIDE SEQUENCE</scope>
    <source>
        <strain evidence="3">CLIB 1423</strain>
    </source>
</reference>
<dbReference type="GO" id="GO:0030674">
    <property type="term" value="F:protein-macromolecule adaptor activity"/>
    <property type="evidence" value="ECO:0007669"/>
    <property type="project" value="TreeGrafter"/>
</dbReference>
<evidence type="ECO:0000259" key="2">
    <source>
        <dbReference type="SMART" id="SM01017"/>
    </source>
</evidence>
<dbReference type="SMART" id="SM01017">
    <property type="entry name" value="Arrestin_C"/>
    <property type="match status" value="1"/>
</dbReference>
<feature type="compositionally biased region" description="Low complexity" evidence="1">
    <location>
        <begin position="571"/>
        <end position="583"/>
    </location>
</feature>
<dbReference type="EMBL" id="CAKXYY010000017">
    <property type="protein sequence ID" value="CAH2354524.1"/>
    <property type="molecule type" value="Genomic_DNA"/>
</dbReference>
<keyword evidence="4" id="KW-1185">Reference proteome</keyword>
<feature type="region of interest" description="Disordered" evidence="1">
    <location>
        <begin position="206"/>
        <end position="227"/>
    </location>
</feature>
<dbReference type="AlphaFoldDB" id="A0A9P0QTA7"/>
<feature type="compositionally biased region" description="Low complexity" evidence="1">
    <location>
        <begin position="976"/>
        <end position="993"/>
    </location>
</feature>
<organism evidence="3 4">
    <name type="scientific">[Candida] railenensis</name>
    <dbReference type="NCBI Taxonomy" id="45579"/>
    <lineage>
        <taxon>Eukaryota</taxon>
        <taxon>Fungi</taxon>
        <taxon>Dikarya</taxon>
        <taxon>Ascomycota</taxon>
        <taxon>Saccharomycotina</taxon>
        <taxon>Pichiomycetes</taxon>
        <taxon>Debaryomycetaceae</taxon>
        <taxon>Kurtzmaniella</taxon>
    </lineage>
</organism>
<feature type="compositionally biased region" description="Polar residues" evidence="1">
    <location>
        <begin position="584"/>
        <end position="596"/>
    </location>
</feature>
<dbReference type="Pfam" id="PF00339">
    <property type="entry name" value="Arrestin_N"/>
    <property type="match status" value="1"/>
</dbReference>
<gene>
    <name evidence="3" type="ORF">CLIB1423_17S01090</name>
</gene>
<feature type="compositionally biased region" description="Low complexity" evidence="1">
    <location>
        <begin position="809"/>
        <end position="841"/>
    </location>
</feature>
<dbReference type="PANTHER" id="PTHR11188">
    <property type="entry name" value="ARRESTIN DOMAIN CONTAINING PROTEIN"/>
    <property type="match status" value="1"/>
</dbReference>
<feature type="compositionally biased region" description="Low complexity" evidence="1">
    <location>
        <begin position="215"/>
        <end position="227"/>
    </location>
</feature>
<dbReference type="GO" id="GO:0031625">
    <property type="term" value="F:ubiquitin protein ligase binding"/>
    <property type="evidence" value="ECO:0007669"/>
    <property type="project" value="TreeGrafter"/>
</dbReference>
<dbReference type="Pfam" id="PF02752">
    <property type="entry name" value="Arrestin_C"/>
    <property type="match status" value="1"/>
</dbReference>
<dbReference type="Gene3D" id="2.60.40.640">
    <property type="match status" value="1"/>
</dbReference>
<sequence length="1025" mass="113040">MNSPIFPPASLTAAEDNNERSFIPVLPEKPLVATGSIQVFVIPAEKNLFVEGFSAAEYGDRPPTLLRGCLYVRVLKPTKIKTISLNFKGIQRTDWPEGIPPKKNNFAELNDIVNHTWPFYNQLQGAVVNGGADHYQELPKCTTSKNGTEVDISHLSLSETQARSMSPLPRTATDSNVAAAATGFGEFFARTISLSPVTAGIMRKATTSNAPSGRSLSPSPSTNSLTSSALNDLHTVSTDSSGVGQFNPGDYIYNFEHPVPPSTPESVKVTFGEVSYHLDVSITRPGTFKSNLSGRLPINIVRIPSEDNLEENEPIVISRDWEDQLKYEIVIGSKSVVLDSYLPLAFRFIPLFGKVALHRIRVYLSENLEYYCNNKKVHRMEPPKKFLLLEHKALKGKSLLSKAGGLDPDGTDIPLTIDEEDEILPRELEFQVFIPHKLQDRTNHKIHPDTSFEVIQSHHWIKICLRISRFDPENPEKRKHYEIRIDSPINILSPLCVHANTLLPEYNEIDRSLVPDNNVLSIDATTTPPVSPGVIPVGGSVLNNNFLQTNSLDALMDQDGRTGRSFLTEASGNRSRSRSNSSSVRTFQHIQTSGNQDEPIERDYDMHLESNLYKPKDDGESIYNSPQAMPFESPVGSPIQRPIHLLRKPSINPPTFDSISGPPLMTNPPPEYEVEDSGIHRNDSQVFDEELNTPVDEELEVKEEHLLRGRRRTQTEGETLVEGGTSKSNTEENAISFKVTQPTPIERSPQQLPLVPSQVTPSIDDAMNAEGLGKDLEQDIVDGFKSVHGPVAINPENFNLSPKLRAVGSRSRSTSPSRTNGDQRYSYDSSRRSSITSTTSLNSSVGMAPLIERTPLLNESSASLEHTTSSTSQFNVAGRNTSIISLLQAHGGVGGSVPVPSGIAAKKMSFGLADLNDDIYKVNGNLLSLRNPRIKKHYQDSELANGSDEEFEPPATTQKSRQKSFGVVNMNHKPMNNTSNSNSNSNSSESDNTSTEDAEQSTTTFAYKEETPQKVTGLNLNYIIE</sequence>
<dbReference type="InterPro" id="IPR014752">
    <property type="entry name" value="Arrestin-like_C"/>
</dbReference>
<dbReference type="SUPFAM" id="SSF81296">
    <property type="entry name" value="E set domains"/>
    <property type="match status" value="1"/>
</dbReference>
<dbReference type="Proteomes" id="UP000837801">
    <property type="component" value="Unassembled WGS sequence"/>
</dbReference>
<evidence type="ECO:0000256" key="1">
    <source>
        <dbReference type="SAM" id="MobiDB-lite"/>
    </source>
</evidence>
<dbReference type="InterPro" id="IPR011021">
    <property type="entry name" value="Arrestin-like_N"/>
</dbReference>